<evidence type="ECO:0000256" key="1">
    <source>
        <dbReference type="ARBA" id="ARBA00008694"/>
    </source>
</evidence>
<keyword evidence="3" id="KW-0012">Acyltransferase</keyword>
<dbReference type="InterPro" id="IPR000182">
    <property type="entry name" value="GNAT_dom"/>
</dbReference>
<dbReference type="SUPFAM" id="SSF55729">
    <property type="entry name" value="Acyl-CoA N-acyltransferases (Nat)"/>
    <property type="match status" value="1"/>
</dbReference>
<protein>
    <submittedName>
        <fullName evidence="5">Unannotated protein</fullName>
    </submittedName>
</protein>
<evidence type="ECO:0000256" key="3">
    <source>
        <dbReference type="ARBA" id="ARBA00023315"/>
    </source>
</evidence>
<dbReference type="PANTHER" id="PTHR10545:SF29">
    <property type="entry name" value="GH14572P-RELATED"/>
    <property type="match status" value="1"/>
</dbReference>
<evidence type="ECO:0000256" key="2">
    <source>
        <dbReference type="ARBA" id="ARBA00022679"/>
    </source>
</evidence>
<dbReference type="Pfam" id="PF00583">
    <property type="entry name" value="Acetyltransf_1"/>
    <property type="match status" value="1"/>
</dbReference>
<dbReference type="Gene3D" id="3.40.630.30">
    <property type="match status" value="1"/>
</dbReference>
<dbReference type="AlphaFoldDB" id="A0A6J7CMX4"/>
<accession>A0A6J7CMX4</accession>
<dbReference type="InterPro" id="IPR051016">
    <property type="entry name" value="Diverse_Substrate_AcTransf"/>
</dbReference>
<dbReference type="InterPro" id="IPR016181">
    <property type="entry name" value="Acyl_CoA_acyltransferase"/>
</dbReference>
<name>A0A6J7CMX4_9ZZZZ</name>
<dbReference type="EMBL" id="CAFBLS010000008">
    <property type="protein sequence ID" value="CAB4859151.1"/>
    <property type="molecule type" value="Genomic_DNA"/>
</dbReference>
<dbReference type="GO" id="GO:0008080">
    <property type="term" value="F:N-acetyltransferase activity"/>
    <property type="evidence" value="ECO:0007669"/>
    <property type="project" value="UniProtKB-ARBA"/>
</dbReference>
<organism evidence="5">
    <name type="scientific">freshwater metagenome</name>
    <dbReference type="NCBI Taxonomy" id="449393"/>
    <lineage>
        <taxon>unclassified sequences</taxon>
        <taxon>metagenomes</taxon>
        <taxon>ecological metagenomes</taxon>
    </lineage>
</organism>
<reference evidence="5" key="1">
    <citation type="submission" date="2020-05" db="EMBL/GenBank/DDBJ databases">
        <authorList>
            <person name="Chiriac C."/>
            <person name="Salcher M."/>
            <person name="Ghai R."/>
            <person name="Kavagutti S V."/>
        </authorList>
    </citation>
    <scope>NUCLEOTIDE SEQUENCE</scope>
</reference>
<comment type="similarity">
    <text evidence="1">Belongs to the acetyltransferase family.</text>
</comment>
<proteinExistence type="inferred from homology"/>
<feature type="domain" description="N-acetyltransferase" evidence="4">
    <location>
        <begin position="1"/>
        <end position="144"/>
    </location>
</feature>
<gene>
    <name evidence="5" type="ORF">UFOPK3402_00114</name>
</gene>
<dbReference type="PROSITE" id="PS51186">
    <property type="entry name" value="GNAT"/>
    <property type="match status" value="1"/>
</dbReference>
<keyword evidence="2" id="KW-0808">Transferase</keyword>
<evidence type="ECO:0000259" key="4">
    <source>
        <dbReference type="PROSITE" id="PS51186"/>
    </source>
</evidence>
<evidence type="ECO:0000313" key="5">
    <source>
        <dbReference type="EMBL" id="CAB4859151.1"/>
    </source>
</evidence>
<dbReference type="CDD" id="cd04301">
    <property type="entry name" value="NAT_SF"/>
    <property type="match status" value="1"/>
</dbReference>
<dbReference type="FunFam" id="3.40.630.30:FF:000064">
    <property type="entry name" value="GNAT family acetyltransferase"/>
    <property type="match status" value="1"/>
</dbReference>
<sequence length="149" mass="16503">MVRELADFERLVDEAIATPRQFHDALFGPAPAVYAFVVDDDPAAGTLAGFALYFLNFSTWLGVHGIYLEDLYVRPQFRGSGLGKRLLAALAAECVDKGYGRLEWWVLDWNTDALDFYRSQGAVPMDEWTVQRLTGAALANLAGQAQEEA</sequence>
<dbReference type="PANTHER" id="PTHR10545">
    <property type="entry name" value="DIAMINE N-ACETYLTRANSFERASE"/>
    <property type="match status" value="1"/>
</dbReference>